<keyword evidence="3" id="KW-1185">Reference proteome</keyword>
<gene>
    <name evidence="2" type="ORF">L8U61_07850</name>
</gene>
<sequence length="116" mass="12262">MQKKLGLRFWSPLLVGGVALALRHNLDDGTYADAPVVTGVFFAVMAAAALCFVAVATLKADRTKQSVQSLLIRDLISALAIFGIALIEWPGTVPVILCCAAVWGVAAYMQAPEKSS</sequence>
<evidence type="ECO:0000313" key="3">
    <source>
        <dbReference type="Proteomes" id="UP001146453"/>
    </source>
</evidence>
<evidence type="ECO:0000313" key="2">
    <source>
        <dbReference type="EMBL" id="MCZ9292044.1"/>
    </source>
</evidence>
<proteinExistence type="predicted"/>
<name>A0ABT4R911_9CORY</name>
<accession>A0ABT4R911</accession>
<feature type="transmembrane region" description="Helical" evidence="1">
    <location>
        <begin position="37"/>
        <end position="58"/>
    </location>
</feature>
<evidence type="ECO:0000256" key="1">
    <source>
        <dbReference type="SAM" id="Phobius"/>
    </source>
</evidence>
<protein>
    <recommendedName>
        <fullName evidence="4">Secreted protein</fullName>
    </recommendedName>
</protein>
<dbReference type="RefSeq" id="WP_269952436.1">
    <property type="nucleotide sequence ID" value="NZ_JAKMUR010000013.1"/>
</dbReference>
<dbReference type="EMBL" id="JAKMUR010000013">
    <property type="protein sequence ID" value="MCZ9292044.1"/>
    <property type="molecule type" value="Genomic_DNA"/>
</dbReference>
<keyword evidence="1" id="KW-0812">Transmembrane</keyword>
<keyword evidence="1" id="KW-0472">Membrane</keyword>
<feature type="transmembrane region" description="Helical" evidence="1">
    <location>
        <begin position="70"/>
        <end position="87"/>
    </location>
</feature>
<evidence type="ECO:0008006" key="4">
    <source>
        <dbReference type="Google" id="ProtNLM"/>
    </source>
</evidence>
<reference evidence="2" key="1">
    <citation type="submission" date="2022-02" db="EMBL/GenBank/DDBJ databases">
        <title>Corynebacterium sp. from urogenital microbiome.</title>
        <authorList>
            <person name="Cappelli E.A."/>
            <person name="Ribeiro T.G."/>
            <person name="Peixe L."/>
        </authorList>
    </citation>
    <scope>NUCLEOTIDE SEQUENCE</scope>
    <source>
        <strain evidence="2">C8Ua_144</strain>
    </source>
</reference>
<organism evidence="2 3">
    <name type="scientific">Corynebacterium lehmanniae</name>
    <dbReference type="NCBI Taxonomy" id="2913497"/>
    <lineage>
        <taxon>Bacteria</taxon>
        <taxon>Bacillati</taxon>
        <taxon>Actinomycetota</taxon>
        <taxon>Actinomycetes</taxon>
        <taxon>Mycobacteriales</taxon>
        <taxon>Corynebacteriaceae</taxon>
        <taxon>Corynebacterium</taxon>
    </lineage>
</organism>
<dbReference type="Proteomes" id="UP001146453">
    <property type="component" value="Unassembled WGS sequence"/>
</dbReference>
<keyword evidence="1" id="KW-1133">Transmembrane helix</keyword>
<feature type="transmembrane region" description="Helical" evidence="1">
    <location>
        <begin position="93"/>
        <end position="111"/>
    </location>
</feature>
<comment type="caution">
    <text evidence="2">The sequence shown here is derived from an EMBL/GenBank/DDBJ whole genome shotgun (WGS) entry which is preliminary data.</text>
</comment>